<feature type="transmembrane region" description="Helical" evidence="1">
    <location>
        <begin position="77"/>
        <end position="98"/>
    </location>
</feature>
<dbReference type="AlphaFoldDB" id="A0A1F7UMX8"/>
<sequence length="105" mass="10931">MRRIVCIFLFLVQATAFSVVPVAAQTAPDTGALGELIKSRMTPPPIGAFERDESVPVAPSATDSEPYVLDRDLTGGIMAAGAALLSAIVIILLVAIVANSKHQGE</sequence>
<proteinExistence type="predicted"/>
<protein>
    <recommendedName>
        <fullName evidence="5">PDGLE domain-containing protein</fullName>
    </recommendedName>
</protein>
<feature type="chain" id="PRO_5009533088" description="PDGLE domain-containing protein" evidence="2">
    <location>
        <begin position="19"/>
        <end position="105"/>
    </location>
</feature>
<dbReference type="Proteomes" id="UP000176603">
    <property type="component" value="Unassembled WGS sequence"/>
</dbReference>
<evidence type="ECO:0000313" key="3">
    <source>
        <dbReference type="EMBL" id="OGL79646.1"/>
    </source>
</evidence>
<comment type="caution">
    <text evidence="3">The sequence shown here is derived from an EMBL/GenBank/DDBJ whole genome shotgun (WGS) entry which is preliminary data.</text>
</comment>
<evidence type="ECO:0000313" key="4">
    <source>
        <dbReference type="Proteomes" id="UP000176603"/>
    </source>
</evidence>
<keyword evidence="1" id="KW-1133">Transmembrane helix</keyword>
<keyword evidence="1" id="KW-0812">Transmembrane</keyword>
<keyword evidence="2" id="KW-0732">Signal</keyword>
<organism evidence="3 4">
    <name type="scientific">Candidatus Uhrbacteria bacterium RIFCSPHIGHO2_12_FULL_60_25</name>
    <dbReference type="NCBI Taxonomy" id="1802399"/>
    <lineage>
        <taxon>Bacteria</taxon>
        <taxon>Candidatus Uhriibacteriota</taxon>
    </lineage>
</organism>
<dbReference type="STRING" id="1802399.A3E39_00810"/>
<feature type="signal peptide" evidence="2">
    <location>
        <begin position="1"/>
        <end position="18"/>
    </location>
</feature>
<accession>A0A1F7UMX8</accession>
<keyword evidence="1" id="KW-0472">Membrane</keyword>
<name>A0A1F7UMX8_9BACT</name>
<evidence type="ECO:0008006" key="5">
    <source>
        <dbReference type="Google" id="ProtNLM"/>
    </source>
</evidence>
<gene>
    <name evidence="3" type="ORF">A3E39_00810</name>
</gene>
<evidence type="ECO:0000256" key="2">
    <source>
        <dbReference type="SAM" id="SignalP"/>
    </source>
</evidence>
<evidence type="ECO:0000256" key="1">
    <source>
        <dbReference type="SAM" id="Phobius"/>
    </source>
</evidence>
<dbReference type="EMBL" id="MGEH01000004">
    <property type="protein sequence ID" value="OGL79646.1"/>
    <property type="molecule type" value="Genomic_DNA"/>
</dbReference>
<reference evidence="3 4" key="1">
    <citation type="journal article" date="2016" name="Nat. Commun.">
        <title>Thousands of microbial genomes shed light on interconnected biogeochemical processes in an aquifer system.</title>
        <authorList>
            <person name="Anantharaman K."/>
            <person name="Brown C.T."/>
            <person name="Hug L.A."/>
            <person name="Sharon I."/>
            <person name="Castelle C.J."/>
            <person name="Probst A.J."/>
            <person name="Thomas B.C."/>
            <person name="Singh A."/>
            <person name="Wilkins M.J."/>
            <person name="Karaoz U."/>
            <person name="Brodie E.L."/>
            <person name="Williams K.H."/>
            <person name="Hubbard S.S."/>
            <person name="Banfield J.F."/>
        </authorList>
    </citation>
    <scope>NUCLEOTIDE SEQUENCE [LARGE SCALE GENOMIC DNA]</scope>
</reference>